<evidence type="ECO:0000256" key="1">
    <source>
        <dbReference type="SAM" id="Phobius"/>
    </source>
</evidence>
<feature type="transmembrane region" description="Helical" evidence="1">
    <location>
        <begin position="88"/>
        <end position="104"/>
    </location>
</feature>
<name>A0A7C8GTB5_9BACI</name>
<proteinExistence type="predicted"/>
<dbReference type="EMBL" id="WEID01000050">
    <property type="protein sequence ID" value="KAB8136242.1"/>
    <property type="molecule type" value="Genomic_DNA"/>
</dbReference>
<reference evidence="2 3" key="1">
    <citation type="submission" date="2019-10" db="EMBL/GenBank/DDBJ databases">
        <title>Gracilibacillus sp. nov. isolated from rice seeds.</title>
        <authorList>
            <person name="He S."/>
        </authorList>
    </citation>
    <scope>NUCLEOTIDE SEQUENCE [LARGE SCALE GENOMIC DNA]</scope>
    <source>
        <strain evidence="2 3">TD8</strain>
    </source>
</reference>
<keyword evidence="1" id="KW-1133">Transmembrane helix</keyword>
<dbReference type="RefSeq" id="WP_153403120.1">
    <property type="nucleotide sequence ID" value="NZ_ML762430.1"/>
</dbReference>
<feature type="transmembrane region" description="Helical" evidence="1">
    <location>
        <begin position="34"/>
        <end position="52"/>
    </location>
</feature>
<dbReference type="Proteomes" id="UP000480246">
    <property type="component" value="Unassembled WGS sequence"/>
</dbReference>
<sequence length="106" mass="12111">MDTFLIMWGIPAFMVIRGYLKMDDEDRKAVREDFTSPKFIFTIGFLVIGAFLERLGNITSIGLIRAPGMILLAVGGIITFLDLWGERKLRSLLFLLLISLYFLLSY</sequence>
<feature type="transmembrane region" description="Helical" evidence="1">
    <location>
        <begin position="6"/>
        <end position="22"/>
    </location>
</feature>
<feature type="transmembrane region" description="Helical" evidence="1">
    <location>
        <begin position="58"/>
        <end position="81"/>
    </location>
</feature>
<comment type="caution">
    <text evidence="2">The sequence shown here is derived from an EMBL/GenBank/DDBJ whole genome shotgun (WGS) entry which is preliminary data.</text>
</comment>
<gene>
    <name evidence="2" type="ORF">F9U64_10430</name>
</gene>
<dbReference type="OrthoDB" id="2881422at2"/>
<keyword evidence="1" id="KW-0812">Transmembrane</keyword>
<keyword evidence="1" id="KW-0472">Membrane</keyword>
<accession>A0A7C8GTB5</accession>
<organism evidence="2 3">
    <name type="scientific">Gracilibacillus oryzae</name>
    <dbReference type="NCBI Taxonomy" id="1672701"/>
    <lineage>
        <taxon>Bacteria</taxon>
        <taxon>Bacillati</taxon>
        <taxon>Bacillota</taxon>
        <taxon>Bacilli</taxon>
        <taxon>Bacillales</taxon>
        <taxon>Bacillaceae</taxon>
        <taxon>Gracilibacillus</taxon>
    </lineage>
</organism>
<evidence type="ECO:0000313" key="3">
    <source>
        <dbReference type="Proteomes" id="UP000480246"/>
    </source>
</evidence>
<dbReference type="AlphaFoldDB" id="A0A7C8GTB5"/>
<protein>
    <submittedName>
        <fullName evidence="2">Uncharacterized protein</fullName>
    </submittedName>
</protein>
<evidence type="ECO:0000313" key="2">
    <source>
        <dbReference type="EMBL" id="KAB8136242.1"/>
    </source>
</evidence>
<keyword evidence="3" id="KW-1185">Reference proteome</keyword>